<sequence>MLIIDVDSGPFIPGIGSSVAGGKQVRFGNAEDLEAALQTHGSEIAAFMIETVEGNAGTVVPPDGYLTAVRQLCSKYNVLFIADEIQCGFGRTGYFMAYDCEGVKPDIVVLGKSLTGGACPMGLTLGSREAMGLFKPGQFNSTFAGNPLASACAIAAVDVIIDEKLTERAFRLGPKTSSYSKTMGGPANAEGYMSQQYGDRIRVAPALTIEEVDLWQAVDEIERALDDISSIEEEIVGHP</sequence>
<comment type="caution">
    <text evidence="1">The sequence shown here is derived from an EMBL/GenBank/DDBJ whole genome shotgun (WGS) entry which is preliminary data.</text>
</comment>
<name>A0ACC3NM47_9PEZI</name>
<accession>A0ACC3NM47</accession>
<dbReference type="Proteomes" id="UP001281147">
    <property type="component" value="Unassembled WGS sequence"/>
</dbReference>
<proteinExistence type="predicted"/>
<protein>
    <submittedName>
        <fullName evidence="1">Uncharacterized protein</fullName>
    </submittedName>
</protein>
<gene>
    <name evidence="1" type="ORF">LTR37_005439</name>
</gene>
<evidence type="ECO:0000313" key="2">
    <source>
        <dbReference type="Proteomes" id="UP001281147"/>
    </source>
</evidence>
<reference evidence="1" key="1">
    <citation type="submission" date="2023-07" db="EMBL/GenBank/DDBJ databases">
        <title>Black Yeasts Isolated from many extreme environments.</title>
        <authorList>
            <person name="Coleine C."/>
            <person name="Stajich J.E."/>
            <person name="Selbmann L."/>
        </authorList>
    </citation>
    <scope>NUCLEOTIDE SEQUENCE</scope>
    <source>
        <strain evidence="1">CCFEE 5714</strain>
    </source>
</reference>
<evidence type="ECO:0000313" key="1">
    <source>
        <dbReference type="EMBL" id="KAK3718013.1"/>
    </source>
</evidence>
<keyword evidence="2" id="KW-1185">Reference proteome</keyword>
<organism evidence="1 2">
    <name type="scientific">Vermiconidia calcicola</name>
    <dbReference type="NCBI Taxonomy" id="1690605"/>
    <lineage>
        <taxon>Eukaryota</taxon>
        <taxon>Fungi</taxon>
        <taxon>Dikarya</taxon>
        <taxon>Ascomycota</taxon>
        <taxon>Pezizomycotina</taxon>
        <taxon>Dothideomycetes</taxon>
        <taxon>Dothideomycetidae</taxon>
        <taxon>Mycosphaerellales</taxon>
        <taxon>Extremaceae</taxon>
        <taxon>Vermiconidia</taxon>
    </lineage>
</organism>
<dbReference type="EMBL" id="JAUTXU010000034">
    <property type="protein sequence ID" value="KAK3718013.1"/>
    <property type="molecule type" value="Genomic_DNA"/>
</dbReference>